<feature type="compositionally biased region" description="Polar residues" evidence="1">
    <location>
        <begin position="414"/>
        <end position="424"/>
    </location>
</feature>
<gene>
    <name evidence="2" type="ORF">ALTATR162_LOCUS5583</name>
</gene>
<feature type="compositionally biased region" description="Polar residues" evidence="1">
    <location>
        <begin position="588"/>
        <end position="607"/>
    </location>
</feature>
<feature type="region of interest" description="Disordered" evidence="1">
    <location>
        <begin position="164"/>
        <end position="288"/>
    </location>
</feature>
<feature type="compositionally biased region" description="Basic and acidic residues" evidence="1">
    <location>
        <begin position="212"/>
        <end position="233"/>
    </location>
</feature>
<feature type="compositionally biased region" description="Low complexity" evidence="1">
    <location>
        <begin position="480"/>
        <end position="490"/>
    </location>
</feature>
<feature type="compositionally biased region" description="Polar residues" evidence="1">
    <location>
        <begin position="507"/>
        <end position="531"/>
    </location>
</feature>
<dbReference type="AlphaFoldDB" id="A0A8J2N1T3"/>
<protein>
    <submittedName>
        <fullName evidence="2">Uncharacterized protein</fullName>
    </submittedName>
</protein>
<sequence length="708" mass="77327">MSSITPQSFVDDGGSFTKRIPRGLDQRHIAKWIASNGSDTSAYTGSFVDDGADMHLPLGAAPGFGPIDTRFYKQRKLKGPKHGAETLWNGDVQKAISGDIQRNLEKIRGLGRLEVKRTNRDSRQDGIVGEQKQAKKDTVTIPMPPQWGTFVIKADNGRVIVVDKDGEFDSGPRKTGSEQPKHWVKAASTIEPSSPVRGSIPPSLPKHRTCRMSHERSKESRKEKTERQKEDKHKKSRQSQHSPPIILTPIPESEYEDRYLPSGGEDIGSPTGFMMTGGASGWPSSRATSVTSPVISVSDGYEYIVPKAPIKAISEGFRHVSPRSSGHKDVVPELNSWTKEKKTSNVRSPPGGWPSPELSSAKETSKAVSEKFWDGGQFESAWKASSPSQSHKTDKSHGTSRSGKSRNSKKDSDNASVKSYTTYKAPTVEDAANISAEEKEEYVVTGWGGSVKSSSTQDWGRNKKNSEKSFSTPHPHTWASSKSPSEQSWSKRLKAADNHNWTDVEHSTFQQHASNPTSVHSGSPTRPSSDATWDGFEKRKSISEVSVVDIRSERGSLGHHSRLSSRQSSHRSHHSQGTRGSHRSSRHAQTTGWEDSQTGWAGGNQSSHKIRDSYRSDATAGWPGSRVISEQSWSNEKARVDDGNGDDWGGGDEDKGKYANGFDEDNATYLNDDWGDIPVRVGSRAGSKSSRLSSAEAAAAAAAAAGWE</sequence>
<dbReference type="EMBL" id="CAJRGZ010000019">
    <property type="protein sequence ID" value="CAG5159437.1"/>
    <property type="molecule type" value="Genomic_DNA"/>
</dbReference>
<feature type="region of interest" description="Disordered" evidence="1">
    <location>
        <begin position="118"/>
        <end position="142"/>
    </location>
</feature>
<dbReference type="RefSeq" id="XP_043169137.1">
    <property type="nucleotide sequence ID" value="XM_043313202.1"/>
</dbReference>
<dbReference type="Proteomes" id="UP000676310">
    <property type="component" value="Unassembled WGS sequence"/>
</dbReference>
<dbReference type="GeneID" id="67017377"/>
<dbReference type="OrthoDB" id="3801238at2759"/>
<feature type="compositionally biased region" description="Basic and acidic residues" evidence="1">
    <location>
        <begin position="494"/>
        <end position="506"/>
    </location>
</feature>
<keyword evidence="3" id="KW-1185">Reference proteome</keyword>
<feature type="compositionally biased region" description="Basic residues" evidence="1">
    <location>
        <begin position="557"/>
        <end position="586"/>
    </location>
</feature>
<comment type="caution">
    <text evidence="2">The sequence shown here is derived from an EMBL/GenBank/DDBJ whole genome shotgun (WGS) entry which is preliminary data.</text>
</comment>
<evidence type="ECO:0000313" key="3">
    <source>
        <dbReference type="Proteomes" id="UP000676310"/>
    </source>
</evidence>
<accession>A0A8J2N1T3</accession>
<evidence type="ECO:0000256" key="1">
    <source>
        <dbReference type="SAM" id="MobiDB-lite"/>
    </source>
</evidence>
<proteinExistence type="predicted"/>
<name>A0A8J2N1T3_9PLEO</name>
<feature type="compositionally biased region" description="Basic and acidic residues" evidence="1">
    <location>
        <begin position="363"/>
        <end position="373"/>
    </location>
</feature>
<feature type="compositionally biased region" description="Basic and acidic residues" evidence="1">
    <location>
        <begin position="164"/>
        <end position="181"/>
    </location>
</feature>
<feature type="region of interest" description="Disordered" evidence="1">
    <location>
        <begin position="319"/>
        <end position="660"/>
    </location>
</feature>
<organism evidence="2 3">
    <name type="scientific">Alternaria atra</name>
    <dbReference type="NCBI Taxonomy" id="119953"/>
    <lineage>
        <taxon>Eukaryota</taxon>
        <taxon>Fungi</taxon>
        <taxon>Dikarya</taxon>
        <taxon>Ascomycota</taxon>
        <taxon>Pezizomycotina</taxon>
        <taxon>Dothideomycetes</taxon>
        <taxon>Pleosporomycetidae</taxon>
        <taxon>Pleosporales</taxon>
        <taxon>Pleosporineae</taxon>
        <taxon>Pleosporaceae</taxon>
        <taxon>Alternaria</taxon>
        <taxon>Alternaria sect. Ulocladioides</taxon>
    </lineage>
</organism>
<reference evidence="2" key="1">
    <citation type="submission" date="2021-05" db="EMBL/GenBank/DDBJ databases">
        <authorList>
            <person name="Stam R."/>
        </authorList>
    </citation>
    <scope>NUCLEOTIDE SEQUENCE</scope>
    <source>
        <strain evidence="2">CS162</strain>
    </source>
</reference>
<evidence type="ECO:0000313" key="2">
    <source>
        <dbReference type="EMBL" id="CAG5159437.1"/>
    </source>
</evidence>